<dbReference type="InterPro" id="IPR001849">
    <property type="entry name" value="PH_domain"/>
</dbReference>
<evidence type="ECO:0000256" key="1">
    <source>
        <dbReference type="ARBA" id="ARBA00022448"/>
    </source>
</evidence>
<dbReference type="PANTHER" id="PTHR10972:SF200">
    <property type="entry name" value="OXYSTEROL-BINDING PROTEIN-RELATED PROTEIN 9"/>
    <property type="match status" value="1"/>
</dbReference>
<dbReference type="RefSeq" id="XP_009008969.1">
    <property type="nucleotide sequence ID" value="XM_009010721.1"/>
</dbReference>
<dbReference type="FunFam" id="3.30.70.3490:FF:000001">
    <property type="entry name" value="Oxysterol-binding protein"/>
    <property type="match status" value="1"/>
</dbReference>
<keyword evidence="1 5" id="KW-0813">Transport</keyword>
<accession>T1EDS4</accession>
<dbReference type="EMBL" id="AMQM01000114">
    <property type="status" value="NOT_ANNOTATED_CDS"/>
    <property type="molecule type" value="Genomic_DNA"/>
</dbReference>
<dbReference type="Gene3D" id="2.40.160.120">
    <property type="match status" value="1"/>
</dbReference>
<reference evidence="10" key="1">
    <citation type="submission" date="2012-12" db="EMBL/GenBank/DDBJ databases">
        <authorList>
            <person name="Hellsten U."/>
            <person name="Grimwood J."/>
            <person name="Chapman J.A."/>
            <person name="Shapiro H."/>
            <person name="Aerts A."/>
            <person name="Otillar R.P."/>
            <person name="Terry A.Y."/>
            <person name="Boore J.L."/>
            <person name="Simakov O."/>
            <person name="Marletaz F."/>
            <person name="Cho S.-J."/>
            <person name="Edsinger-Gonzales E."/>
            <person name="Havlak P."/>
            <person name="Kuo D.-H."/>
            <person name="Larsson T."/>
            <person name="Lv J."/>
            <person name="Arendt D."/>
            <person name="Savage R."/>
            <person name="Osoegawa K."/>
            <person name="de Jong P."/>
            <person name="Lindberg D.R."/>
            <person name="Seaver E.C."/>
            <person name="Weisblat D.A."/>
            <person name="Putnam N.H."/>
            <person name="Grigoriev I.V."/>
            <person name="Rokhsar D.S."/>
        </authorList>
    </citation>
    <scope>NUCLEOTIDE SEQUENCE</scope>
</reference>
<dbReference type="InParanoid" id="T1EDS4"/>
<keyword evidence="3" id="KW-0446">Lipid-binding</keyword>
<protein>
    <recommendedName>
        <fullName evidence="5">Oxysterol-binding protein</fullName>
    </recommendedName>
</protein>
<dbReference type="Pfam" id="PF01237">
    <property type="entry name" value="Oxysterol_BP"/>
    <property type="match status" value="1"/>
</dbReference>
<evidence type="ECO:0000313" key="10">
    <source>
        <dbReference type="Proteomes" id="UP000015101"/>
    </source>
</evidence>
<dbReference type="Pfam" id="PF00169">
    <property type="entry name" value="PH"/>
    <property type="match status" value="1"/>
</dbReference>
<feature type="compositionally biased region" description="Low complexity" evidence="6">
    <location>
        <begin position="298"/>
        <end position="308"/>
    </location>
</feature>
<dbReference type="PROSITE" id="PS01013">
    <property type="entry name" value="OSBP"/>
    <property type="match status" value="1"/>
</dbReference>
<dbReference type="InterPro" id="IPR018494">
    <property type="entry name" value="Oxysterol-bd_CS"/>
</dbReference>
<dbReference type="AlphaFoldDB" id="T1EDS4"/>
<dbReference type="EMBL" id="KB095811">
    <property type="protein sequence ID" value="ESO12249.1"/>
    <property type="molecule type" value="Genomic_DNA"/>
</dbReference>
<dbReference type="GO" id="GO:0005794">
    <property type="term" value="C:Golgi apparatus"/>
    <property type="evidence" value="ECO:0000318"/>
    <property type="project" value="GO_Central"/>
</dbReference>
<dbReference type="CTD" id="20194726"/>
<dbReference type="GO" id="GO:0016020">
    <property type="term" value="C:membrane"/>
    <property type="evidence" value="ECO:0000318"/>
    <property type="project" value="GO_Central"/>
</dbReference>
<feature type="region of interest" description="Disordered" evidence="6">
    <location>
        <begin position="257"/>
        <end position="308"/>
    </location>
</feature>
<dbReference type="GeneID" id="20194726"/>
<keyword evidence="2 5" id="KW-0445">Lipid transport</keyword>
<evidence type="ECO:0000259" key="7">
    <source>
        <dbReference type="PROSITE" id="PS50003"/>
    </source>
</evidence>
<organism evidence="9 10">
    <name type="scientific">Helobdella robusta</name>
    <name type="common">Californian leech</name>
    <dbReference type="NCBI Taxonomy" id="6412"/>
    <lineage>
        <taxon>Eukaryota</taxon>
        <taxon>Metazoa</taxon>
        <taxon>Spiralia</taxon>
        <taxon>Lophotrochozoa</taxon>
        <taxon>Annelida</taxon>
        <taxon>Clitellata</taxon>
        <taxon>Hirudinea</taxon>
        <taxon>Rhynchobdellida</taxon>
        <taxon>Glossiphoniidae</taxon>
        <taxon>Helobdella</taxon>
    </lineage>
</organism>
<keyword evidence="10" id="KW-1185">Reference proteome</keyword>
<dbReference type="OMA" id="CTIEQKQ"/>
<evidence type="ECO:0000256" key="5">
    <source>
        <dbReference type="RuleBase" id="RU003845"/>
    </source>
</evidence>
<evidence type="ECO:0000313" key="9">
    <source>
        <dbReference type="EnsemblMetazoa" id="HelroP105256"/>
    </source>
</evidence>
<evidence type="ECO:0000256" key="3">
    <source>
        <dbReference type="ARBA" id="ARBA00023121"/>
    </source>
</evidence>
<dbReference type="SUPFAM" id="SSF50729">
    <property type="entry name" value="PH domain-like"/>
    <property type="match status" value="1"/>
</dbReference>
<dbReference type="FunFam" id="2.30.29.30:FF:000089">
    <property type="entry name" value="Oxysterol-binding protein"/>
    <property type="match status" value="1"/>
</dbReference>
<dbReference type="GO" id="GO:0005829">
    <property type="term" value="C:cytosol"/>
    <property type="evidence" value="ECO:0000318"/>
    <property type="project" value="GO_Central"/>
</dbReference>
<name>T1EDS4_HELRO</name>
<dbReference type="HOGENOM" id="CLU_012334_3_0_1"/>
<dbReference type="PROSITE" id="PS50003">
    <property type="entry name" value="PH_DOMAIN"/>
    <property type="match status" value="1"/>
</dbReference>
<comment type="similarity">
    <text evidence="4">Belongs to the OSBP family.</text>
</comment>
<evidence type="ECO:0000313" key="8">
    <source>
        <dbReference type="EMBL" id="ESO12249.1"/>
    </source>
</evidence>
<evidence type="ECO:0000256" key="2">
    <source>
        <dbReference type="ARBA" id="ARBA00023055"/>
    </source>
</evidence>
<dbReference type="SUPFAM" id="SSF144000">
    <property type="entry name" value="Oxysterol-binding protein-like"/>
    <property type="match status" value="1"/>
</dbReference>
<reference evidence="8 10" key="2">
    <citation type="journal article" date="2013" name="Nature">
        <title>Insights into bilaterian evolution from three spiralian genomes.</title>
        <authorList>
            <person name="Simakov O."/>
            <person name="Marletaz F."/>
            <person name="Cho S.J."/>
            <person name="Edsinger-Gonzales E."/>
            <person name="Havlak P."/>
            <person name="Hellsten U."/>
            <person name="Kuo D.H."/>
            <person name="Larsson T."/>
            <person name="Lv J."/>
            <person name="Arendt D."/>
            <person name="Savage R."/>
            <person name="Osoegawa K."/>
            <person name="de Jong P."/>
            <person name="Grimwood J."/>
            <person name="Chapman J.A."/>
            <person name="Shapiro H."/>
            <person name="Aerts A."/>
            <person name="Otillar R.P."/>
            <person name="Terry A.Y."/>
            <person name="Boore J.L."/>
            <person name="Grigoriev I.V."/>
            <person name="Lindberg D.R."/>
            <person name="Seaver E.C."/>
            <person name="Weisblat D.A."/>
            <person name="Putnam N.H."/>
            <person name="Rokhsar D.S."/>
        </authorList>
    </citation>
    <scope>NUCLEOTIDE SEQUENCE</scope>
</reference>
<sequence>MAGSYIMEGPLSKWTNLMKGWQYRWFVLDDNVGLLSYYTSREKRVRGERRGCVRLQGAVIGIDDEDDSTFTITVDQKTFHFQAKHADEKEQWINCLESSIMKISQPKLPSFTYSYGLANNATMSDFDKKLAEADSYLKILIEQIQDLDARMKLCCDEKSFGQFQSLKSSAEILVESIKQTIVFLQISKHNIMQMNTSTTKQQQHYRADACNTMQQQQQLQTSTVNGDGCPVIDTIVHRSAECLVDSSASDVQCAMNHDHHHPHHLQPNHSALSNSLPNLLTPSEDFHDIQNQDGLSKATNPTTASPATAATATAIPVFSATTTNANADTNDDSYSSSDDDDRYYDAEDVSREFMEAQRCRSLSKSINKRPGVDVYEEDDDEEEGIESMENHGNLLTHLLSQLHIGMDLTKVVLPTFILEKRSLLEMYSDFLAHPDLFVSIAEQSTAKDRLVQTVRFYLSAFHAGKKSGVAKKPYNPILGECFKCFYELPQTTCTSTAETRAEDKDGPIPWCSKSNLSFVAEQVSHHPPISAFYAECYNKRISINGYIWTKSKFLGLSVGVHMIGQAVISLLDHDEDYVVTFPNGYGRSSILTVPWMELGGKVSITCSKTGYSAQIEFLTKPFYGGKKDQVVAEMFGPNDKKAFASVRGEWNGVMFLKQGNVSEVFLDTKNMPIIKKQVKPVDQQEDFESRRLWRNVTVNLKSRNIEKATDYKCQLEQHQRDEAKRRKDNCIHYETKLFHEVGAHWVFDKPLVNRIKSPTGHN</sequence>
<feature type="compositionally biased region" description="Low complexity" evidence="6">
    <location>
        <begin position="323"/>
        <end position="336"/>
    </location>
</feature>
<proteinExistence type="inferred from homology"/>
<feature type="compositionally biased region" description="Low complexity" evidence="6">
    <location>
        <begin position="267"/>
        <end position="283"/>
    </location>
</feature>
<dbReference type="SMART" id="SM00233">
    <property type="entry name" value="PH"/>
    <property type="match status" value="1"/>
</dbReference>
<dbReference type="OrthoDB" id="14833at2759"/>
<dbReference type="Gene3D" id="2.30.29.30">
    <property type="entry name" value="Pleckstrin-homology domain (PH domain)/Phosphotyrosine-binding domain (PTB)"/>
    <property type="match status" value="1"/>
</dbReference>
<dbReference type="Gene3D" id="1.10.287.2720">
    <property type="match status" value="1"/>
</dbReference>
<evidence type="ECO:0000256" key="4">
    <source>
        <dbReference type="RuleBase" id="RU003844"/>
    </source>
</evidence>
<dbReference type="KEGG" id="hro:HELRODRAFT_105256"/>
<gene>
    <name evidence="9" type="primary">20194726</name>
    <name evidence="8" type="ORF">HELRODRAFT_105256</name>
</gene>
<dbReference type="InterPro" id="IPR000648">
    <property type="entry name" value="Oxysterol-bd"/>
</dbReference>
<evidence type="ECO:0000256" key="6">
    <source>
        <dbReference type="SAM" id="MobiDB-lite"/>
    </source>
</evidence>
<dbReference type="GO" id="GO:0032934">
    <property type="term" value="F:sterol binding"/>
    <property type="evidence" value="ECO:0000318"/>
    <property type="project" value="GO_Central"/>
</dbReference>
<dbReference type="GO" id="GO:0006869">
    <property type="term" value="P:lipid transport"/>
    <property type="evidence" value="ECO:0007669"/>
    <property type="project" value="UniProtKB-KW"/>
</dbReference>
<feature type="domain" description="PH" evidence="7">
    <location>
        <begin position="4"/>
        <end position="101"/>
    </location>
</feature>
<dbReference type="EMBL" id="AMQM01000115">
    <property type="status" value="NOT_ANNOTATED_CDS"/>
    <property type="molecule type" value="Genomic_DNA"/>
</dbReference>
<dbReference type="InterPro" id="IPR037239">
    <property type="entry name" value="OSBP_sf"/>
</dbReference>
<reference evidence="9" key="3">
    <citation type="submission" date="2015-06" db="UniProtKB">
        <authorList>
            <consortium name="EnsemblMetazoa"/>
        </authorList>
    </citation>
    <scope>IDENTIFICATION</scope>
</reference>
<dbReference type="FunFam" id="2.40.160.120:FF:000014">
    <property type="entry name" value="Oxysterol-binding protein"/>
    <property type="match status" value="1"/>
</dbReference>
<dbReference type="Gene3D" id="3.30.70.3490">
    <property type="match status" value="1"/>
</dbReference>
<dbReference type="Proteomes" id="UP000015101">
    <property type="component" value="Unassembled WGS sequence"/>
</dbReference>
<dbReference type="InterPro" id="IPR011993">
    <property type="entry name" value="PH-like_dom_sf"/>
</dbReference>
<feature type="region of interest" description="Disordered" evidence="6">
    <location>
        <begin position="323"/>
        <end position="342"/>
    </location>
</feature>
<dbReference type="FunFam" id="1.10.287.2720:FF:000001">
    <property type="entry name" value="Oxysterol-binding OBPalpha"/>
    <property type="match status" value="1"/>
</dbReference>
<dbReference type="EnsemblMetazoa" id="HelroT105256">
    <property type="protein sequence ID" value="HelroP105256"/>
    <property type="gene ID" value="HelroG105256"/>
</dbReference>
<dbReference type="CDD" id="cd13290">
    <property type="entry name" value="PH_ORP9"/>
    <property type="match status" value="1"/>
</dbReference>
<dbReference type="PANTHER" id="PTHR10972">
    <property type="entry name" value="OXYSTEROL-BINDING PROTEIN-RELATED"/>
    <property type="match status" value="1"/>
</dbReference>
<dbReference type="STRING" id="6412.T1EDS4"/>
<dbReference type="FunCoup" id="T1EDS4">
    <property type="interactions" value="1652"/>
</dbReference>
<dbReference type="eggNOG" id="KOG2210">
    <property type="taxonomic scope" value="Eukaryota"/>
</dbReference>